<gene>
    <name evidence="3" type="ORF">SAMN05421819_1002</name>
</gene>
<dbReference type="SUPFAM" id="SSF53756">
    <property type="entry name" value="UDP-Glycosyltransferase/glycogen phosphorylase"/>
    <property type="match status" value="1"/>
</dbReference>
<sequence length="389" mass="42742">MKIGITCYPTYGGSGVVATELGIELAARGHEIHFITYSQPFRLNGRDANIRYHEVPVSNYPLFEFPPYDLALATRMAEVAELYELDLLHVHYAIPHSVSALLARQMLASRGIKLPFITTLHGTDITLVGLDRSYLAITKFGIEESDGVTSISQDLAERTRESFAITKHIEVIRNFVNCDLYHRDEELVAKTRPRFADPSEPLLVHLSNFRPVKRVLDVVEVFARIAREVPARILLIGDGPDRSAAEFLAHRLGVSDRVHFLGKQENVNELLALADLMLMPSQMESFGLAALEAMACRVPAIGTRVGGVPELIDDGSSPSGSNGGVANGLLFEVGDVEGMAAAGIALLQDPERLNAMATAARRTAQARFCASRIIPLYEDYYERVVRGEG</sequence>
<dbReference type="Pfam" id="PF00534">
    <property type="entry name" value="Glycos_transf_1"/>
    <property type="match status" value="1"/>
</dbReference>
<dbReference type="OrthoDB" id="9810929at2"/>
<dbReference type="Proteomes" id="UP000236728">
    <property type="component" value="Unassembled WGS sequence"/>
</dbReference>
<name>A0A1H5UFD4_9BACT</name>
<evidence type="ECO:0000259" key="2">
    <source>
        <dbReference type="Pfam" id="PF13439"/>
    </source>
</evidence>
<dbReference type="GO" id="GO:0071793">
    <property type="term" value="P:bacillithiol biosynthetic process"/>
    <property type="evidence" value="ECO:0007669"/>
    <property type="project" value="InterPro"/>
</dbReference>
<keyword evidence="4" id="KW-1185">Reference proteome</keyword>
<dbReference type="Pfam" id="PF13439">
    <property type="entry name" value="Glyco_transf_4"/>
    <property type="match status" value="1"/>
</dbReference>
<dbReference type="InterPro" id="IPR050194">
    <property type="entry name" value="Glycosyltransferase_grp1"/>
</dbReference>
<feature type="domain" description="Glycosyl transferase family 1" evidence="1">
    <location>
        <begin position="197"/>
        <end position="362"/>
    </location>
</feature>
<dbReference type="PANTHER" id="PTHR45947">
    <property type="entry name" value="SULFOQUINOVOSYL TRANSFERASE SQD2"/>
    <property type="match status" value="1"/>
</dbReference>
<organism evidence="3 4">
    <name type="scientific">Bryocella elongata</name>
    <dbReference type="NCBI Taxonomy" id="863522"/>
    <lineage>
        <taxon>Bacteria</taxon>
        <taxon>Pseudomonadati</taxon>
        <taxon>Acidobacteriota</taxon>
        <taxon>Terriglobia</taxon>
        <taxon>Terriglobales</taxon>
        <taxon>Acidobacteriaceae</taxon>
        <taxon>Bryocella</taxon>
    </lineage>
</organism>
<evidence type="ECO:0000313" key="3">
    <source>
        <dbReference type="EMBL" id="SEF73772.1"/>
    </source>
</evidence>
<dbReference type="InterPro" id="IPR001296">
    <property type="entry name" value="Glyco_trans_1"/>
</dbReference>
<dbReference type="PANTHER" id="PTHR45947:SF13">
    <property type="entry name" value="TRANSFERASE"/>
    <property type="match status" value="1"/>
</dbReference>
<dbReference type="RefSeq" id="WP_103931846.1">
    <property type="nucleotide sequence ID" value="NZ_FNVA01000001.1"/>
</dbReference>
<evidence type="ECO:0000313" key="4">
    <source>
        <dbReference type="Proteomes" id="UP000236728"/>
    </source>
</evidence>
<dbReference type="AlphaFoldDB" id="A0A1H5UFD4"/>
<evidence type="ECO:0000259" key="1">
    <source>
        <dbReference type="Pfam" id="PF00534"/>
    </source>
</evidence>
<dbReference type="EMBL" id="FNVA01000001">
    <property type="protein sequence ID" value="SEF73772.1"/>
    <property type="molecule type" value="Genomic_DNA"/>
</dbReference>
<proteinExistence type="predicted"/>
<dbReference type="InterPro" id="IPR028098">
    <property type="entry name" value="Glyco_trans_4-like_N"/>
</dbReference>
<protein>
    <submittedName>
        <fullName evidence="3">N-acetyl-alpha-D-glucosaminyl L-malate synthase BshA</fullName>
    </submittedName>
</protein>
<feature type="domain" description="Glycosyltransferase subfamily 4-like N-terminal" evidence="2">
    <location>
        <begin position="11"/>
        <end position="179"/>
    </location>
</feature>
<dbReference type="NCBIfam" id="TIGR03999">
    <property type="entry name" value="thiol_BshA"/>
    <property type="match status" value="1"/>
</dbReference>
<dbReference type="Gene3D" id="3.40.50.2000">
    <property type="entry name" value="Glycogen Phosphorylase B"/>
    <property type="match status" value="2"/>
</dbReference>
<dbReference type="InterPro" id="IPR023881">
    <property type="entry name" value="Thiol_BshA"/>
</dbReference>
<dbReference type="GO" id="GO:0016757">
    <property type="term" value="F:glycosyltransferase activity"/>
    <property type="evidence" value="ECO:0007669"/>
    <property type="project" value="InterPro"/>
</dbReference>
<reference evidence="3 4" key="1">
    <citation type="submission" date="2016-10" db="EMBL/GenBank/DDBJ databases">
        <authorList>
            <person name="de Groot N.N."/>
        </authorList>
    </citation>
    <scope>NUCLEOTIDE SEQUENCE [LARGE SCALE GENOMIC DNA]</scope>
    <source>
        <strain evidence="3 4">DSM 22489</strain>
    </source>
</reference>
<accession>A0A1H5UFD4</accession>